<dbReference type="AlphaFoldDB" id="A0A7W3IXF1"/>
<gene>
    <name evidence="2" type="ORF">FB382_000679</name>
</gene>
<reference evidence="2 3" key="1">
    <citation type="submission" date="2020-07" db="EMBL/GenBank/DDBJ databases">
        <title>Sequencing the genomes of 1000 actinobacteria strains.</title>
        <authorList>
            <person name="Klenk H.-P."/>
        </authorList>
    </citation>
    <scope>NUCLEOTIDE SEQUENCE [LARGE SCALE GENOMIC DNA]</scope>
    <source>
        <strain evidence="2 3">DSM 21349</strain>
    </source>
</reference>
<dbReference type="InterPro" id="IPR035172">
    <property type="entry name" value="DUF5302"/>
</dbReference>
<name>A0A7W3IXF1_9ACTN</name>
<protein>
    <recommendedName>
        <fullName evidence="4">DUF5302 domain-containing protein</fullName>
    </recommendedName>
</protein>
<sequence>MSDSNGSNEDLKAKMRAALDAKNNKEKGVHQDGPVKEKAHGSEVVGGAPKMHRRKAGGGGS</sequence>
<comment type="caution">
    <text evidence="2">The sequence shown here is derived from an EMBL/GenBank/DDBJ whole genome shotgun (WGS) entry which is preliminary data.</text>
</comment>
<evidence type="ECO:0000313" key="2">
    <source>
        <dbReference type="EMBL" id="MBA8802388.1"/>
    </source>
</evidence>
<accession>A0A7W3IXF1</accession>
<dbReference type="EMBL" id="JACGXA010000001">
    <property type="protein sequence ID" value="MBA8802388.1"/>
    <property type="molecule type" value="Genomic_DNA"/>
</dbReference>
<dbReference type="Pfam" id="PF17227">
    <property type="entry name" value="DUF5302"/>
    <property type="match status" value="1"/>
</dbReference>
<evidence type="ECO:0000313" key="3">
    <source>
        <dbReference type="Proteomes" id="UP000580910"/>
    </source>
</evidence>
<feature type="compositionally biased region" description="Basic residues" evidence="1">
    <location>
        <begin position="50"/>
        <end position="61"/>
    </location>
</feature>
<feature type="region of interest" description="Disordered" evidence="1">
    <location>
        <begin position="1"/>
        <end position="61"/>
    </location>
</feature>
<dbReference type="Proteomes" id="UP000580910">
    <property type="component" value="Unassembled WGS sequence"/>
</dbReference>
<keyword evidence="3" id="KW-1185">Reference proteome</keyword>
<feature type="compositionally biased region" description="Basic and acidic residues" evidence="1">
    <location>
        <begin position="9"/>
        <end position="41"/>
    </location>
</feature>
<evidence type="ECO:0008006" key="4">
    <source>
        <dbReference type="Google" id="ProtNLM"/>
    </source>
</evidence>
<evidence type="ECO:0000256" key="1">
    <source>
        <dbReference type="SAM" id="MobiDB-lite"/>
    </source>
</evidence>
<proteinExistence type="predicted"/>
<dbReference type="RefSeq" id="WP_125038547.1">
    <property type="nucleotide sequence ID" value="NZ_JACGXA010000001.1"/>
</dbReference>
<organism evidence="2 3">
    <name type="scientific">Nocardioides ginsengisegetis</name>
    <dbReference type="NCBI Taxonomy" id="661491"/>
    <lineage>
        <taxon>Bacteria</taxon>
        <taxon>Bacillati</taxon>
        <taxon>Actinomycetota</taxon>
        <taxon>Actinomycetes</taxon>
        <taxon>Propionibacteriales</taxon>
        <taxon>Nocardioidaceae</taxon>
        <taxon>Nocardioides</taxon>
    </lineage>
</organism>